<evidence type="ECO:0000259" key="2">
    <source>
        <dbReference type="Pfam" id="PF08639"/>
    </source>
</evidence>
<dbReference type="GO" id="GO:0031261">
    <property type="term" value="C:DNA replication preinitiation complex"/>
    <property type="evidence" value="ECO:0007669"/>
    <property type="project" value="TreeGrafter"/>
</dbReference>
<dbReference type="InterPro" id="IPR042511">
    <property type="entry name" value="Sld3"/>
</dbReference>
<feature type="compositionally biased region" description="Polar residues" evidence="1">
    <location>
        <begin position="825"/>
        <end position="834"/>
    </location>
</feature>
<dbReference type="Pfam" id="PF08639">
    <property type="entry name" value="Sld3_STD"/>
    <property type="match status" value="1"/>
</dbReference>
<dbReference type="Gene3D" id="1.20.58.2130">
    <property type="match status" value="1"/>
</dbReference>
<dbReference type="Proteomes" id="UP000799536">
    <property type="component" value="Unassembled WGS sequence"/>
</dbReference>
<evidence type="ECO:0000313" key="4">
    <source>
        <dbReference type="Proteomes" id="UP000799536"/>
    </source>
</evidence>
<dbReference type="OrthoDB" id="5395343at2759"/>
<feature type="compositionally biased region" description="Acidic residues" evidence="1">
    <location>
        <begin position="928"/>
        <end position="939"/>
    </location>
</feature>
<feature type="compositionally biased region" description="Polar residues" evidence="1">
    <location>
        <begin position="578"/>
        <end position="587"/>
    </location>
</feature>
<feature type="compositionally biased region" description="Polar residues" evidence="1">
    <location>
        <begin position="428"/>
        <end position="439"/>
    </location>
</feature>
<sequence>MSYATHTRGVLQSFPKPPSEILGLPPKREVEFKQSLPTKRKRDTICALGTFTASFTIKPYPQSPYDKTTTFKPVRVIARAQLPLTFLDLNPNLQFPPSRLFSSHIGILEVQKNADKRGDGHPKVLIAREETNKILYAIEHVEPGVYSICKLAGWLKEKEVAELWDPSTVKHFPSFSCGETKPGEQGKWWQNAEVKPKTDEMPAKRVRISMLRPQPKSHRLEAQPPVLQSAIGQEVKETKATDGPTEISIGPLTGQQMCENLVQQYLDALYLSKMSLAYFAKGPIARIRNAFTSASEGAPSTSELVVFLRSMLLNHKAGDRKYREKLPEIVKSIPPGTLSDEDLEEGTKKPRKSKKKVKLSKDGVYPQEDEVVRKWWISEVPSPDQYGEETLDQRIKRRVGDLRIRENLIQLILMLEIIALEALSTSKEQAKETVTTTTESRPEGDSLPKPKTTRKKKLEDISLLLDLLLDKLCIWQSVDMDDLISFDARSSKYGNGDGSSKEGSGDRLQSFCVEVIVPFYMSRLPEQARMINKKLGGPVQSSPPKRKAVKPPVTRKSGEPNGEPKEPDSKKARRSLTRVATDTNAQATLKRHTPSLNRSATDSALFPAIKREGSEIPLSAVPFQREPSVASRQSVAAFKQLTRREIDLSKPQSSVAAKLKQKKKVEDDLKEAITALKKPNRGLAVGGYVDEIEKRGLGFGASSKSKKFTNTVRKVANDVQVSATPRVARRTLDIVSETPRHPRTLFINNAVGDTPQSNNFCIPSSGVRPTTAPESTLRTSTRTTLVDSNIAETPSKTPSARILPSDGAEERGGQKLPPPFRFGTATASSHSQQTQHEELVFETPTRPRPQHHDVEPLKNSKSIFATPGKNTEPAVVSPLQTTSTNPAPVAFSTPQKPSMADYTQSSKGAQGGGIENEETSIYDVLGWNDDDDDDDDDLM</sequence>
<feature type="region of interest" description="Disordered" evidence="1">
    <location>
        <begin position="428"/>
        <end position="453"/>
    </location>
</feature>
<proteinExistence type="predicted"/>
<organism evidence="3 4">
    <name type="scientific">Delitschia confertaspora ATCC 74209</name>
    <dbReference type="NCBI Taxonomy" id="1513339"/>
    <lineage>
        <taxon>Eukaryota</taxon>
        <taxon>Fungi</taxon>
        <taxon>Dikarya</taxon>
        <taxon>Ascomycota</taxon>
        <taxon>Pezizomycotina</taxon>
        <taxon>Dothideomycetes</taxon>
        <taxon>Pleosporomycetidae</taxon>
        <taxon>Pleosporales</taxon>
        <taxon>Delitschiaceae</taxon>
        <taxon>Delitschia</taxon>
    </lineage>
</organism>
<keyword evidence="4" id="KW-1185">Reference proteome</keyword>
<feature type="region of interest" description="Disordered" evidence="1">
    <location>
        <begin position="534"/>
        <end position="600"/>
    </location>
</feature>
<feature type="compositionally biased region" description="Basic and acidic residues" evidence="1">
    <location>
        <begin position="556"/>
        <end position="570"/>
    </location>
</feature>
<comment type="caution">
    <text evidence="3">The sequence shown here is derived from an EMBL/GenBank/DDBJ whole genome shotgun (WGS) entry which is preliminary data.</text>
</comment>
<dbReference type="AlphaFoldDB" id="A0A9P4MUB8"/>
<dbReference type="EMBL" id="ML994048">
    <property type="protein sequence ID" value="KAF2199928.1"/>
    <property type="molecule type" value="Genomic_DNA"/>
</dbReference>
<evidence type="ECO:0000256" key="1">
    <source>
        <dbReference type="SAM" id="MobiDB-lite"/>
    </source>
</evidence>
<accession>A0A9P4MUB8</accession>
<dbReference type="InterPro" id="IPR013948">
    <property type="entry name" value="DNA_replication_reg_Sld3_C"/>
</dbReference>
<feature type="region of interest" description="Disordered" evidence="1">
    <location>
        <begin position="333"/>
        <end position="361"/>
    </location>
</feature>
<feature type="domain" description="DNA replication regulator Sld3 C-terminal" evidence="2">
    <location>
        <begin position="257"/>
        <end position="796"/>
    </location>
</feature>
<dbReference type="GO" id="GO:0006270">
    <property type="term" value="P:DNA replication initiation"/>
    <property type="evidence" value="ECO:0007669"/>
    <property type="project" value="InterPro"/>
</dbReference>
<feature type="region of interest" description="Disordered" evidence="1">
    <location>
        <begin position="791"/>
        <end position="939"/>
    </location>
</feature>
<name>A0A9P4MUB8_9PLEO</name>
<dbReference type="PANTHER" id="PTHR28067:SF1">
    <property type="entry name" value="DNA REPLICATION REGULATOR SLD3"/>
    <property type="match status" value="1"/>
</dbReference>
<feature type="compositionally biased region" description="Basic residues" evidence="1">
    <location>
        <begin position="349"/>
        <end position="358"/>
    </location>
</feature>
<feature type="compositionally biased region" description="Polar residues" evidence="1">
    <location>
        <begin position="878"/>
        <end position="908"/>
    </location>
</feature>
<reference evidence="3" key="1">
    <citation type="journal article" date="2020" name="Stud. Mycol.">
        <title>101 Dothideomycetes genomes: a test case for predicting lifestyles and emergence of pathogens.</title>
        <authorList>
            <person name="Haridas S."/>
            <person name="Albert R."/>
            <person name="Binder M."/>
            <person name="Bloem J."/>
            <person name="Labutti K."/>
            <person name="Salamov A."/>
            <person name="Andreopoulos B."/>
            <person name="Baker S."/>
            <person name="Barry K."/>
            <person name="Bills G."/>
            <person name="Bluhm B."/>
            <person name="Cannon C."/>
            <person name="Castanera R."/>
            <person name="Culley D."/>
            <person name="Daum C."/>
            <person name="Ezra D."/>
            <person name="Gonzalez J."/>
            <person name="Henrissat B."/>
            <person name="Kuo A."/>
            <person name="Liang C."/>
            <person name="Lipzen A."/>
            <person name="Lutzoni F."/>
            <person name="Magnuson J."/>
            <person name="Mondo S."/>
            <person name="Nolan M."/>
            <person name="Ohm R."/>
            <person name="Pangilinan J."/>
            <person name="Park H.-J."/>
            <person name="Ramirez L."/>
            <person name="Alfaro M."/>
            <person name="Sun H."/>
            <person name="Tritt A."/>
            <person name="Yoshinaga Y."/>
            <person name="Zwiers L.-H."/>
            <person name="Turgeon B."/>
            <person name="Goodwin S."/>
            <person name="Spatafora J."/>
            <person name="Crous P."/>
            <person name="Grigoriev I."/>
        </authorList>
    </citation>
    <scope>NUCLEOTIDE SEQUENCE</scope>
    <source>
        <strain evidence="3">ATCC 74209</strain>
    </source>
</reference>
<protein>
    <recommendedName>
        <fullName evidence="2">DNA replication regulator Sld3 C-terminal domain-containing protein</fullName>
    </recommendedName>
</protein>
<dbReference type="PANTHER" id="PTHR28067">
    <property type="entry name" value="DNA REPLICATION REGULATOR SLD3"/>
    <property type="match status" value="1"/>
</dbReference>
<gene>
    <name evidence="3" type="ORF">GQ43DRAFT_442041</name>
</gene>
<evidence type="ECO:0000313" key="3">
    <source>
        <dbReference type="EMBL" id="KAF2199928.1"/>
    </source>
</evidence>